<dbReference type="PANTHER" id="PTHR19134:SF539">
    <property type="entry name" value="RECEPTOR-TYPE TYROSINE-PROTEIN PHOSPHATASE C"/>
    <property type="match status" value="1"/>
</dbReference>
<keyword evidence="3" id="KW-1003">Cell membrane</keyword>
<reference evidence="21" key="3">
    <citation type="journal article" date="2005" name="Immunogenetics">
        <title>Genomic organization of the channel catfish CD45 functional gene and CD45 pseudogenes.</title>
        <authorList>
            <person name="Kountikov E."/>
            <person name="Wilson M."/>
            <person name="Quiniou S."/>
            <person name="Miller N."/>
            <person name="Clem W."/>
            <person name="Bengten E."/>
        </authorList>
    </citation>
    <scope>NUCLEOTIDE SEQUENCE</scope>
</reference>
<protein>
    <recommendedName>
        <fullName evidence="14">Receptor-type tyrosine-protein phosphatase C</fullName>
        <ecNumber evidence="2">3.1.3.48</ecNumber>
    </recommendedName>
    <alternativeName>
        <fullName evidence="15">Leukocyte common antigen</fullName>
    </alternativeName>
</protein>
<evidence type="ECO:0000256" key="2">
    <source>
        <dbReference type="ARBA" id="ARBA00013064"/>
    </source>
</evidence>
<keyword evidence="8" id="KW-0378">Hydrolase</keyword>
<dbReference type="InterPro" id="IPR000387">
    <property type="entry name" value="Tyr_Pase_dom"/>
</dbReference>
<feature type="compositionally biased region" description="Polar residues" evidence="16">
    <location>
        <begin position="334"/>
        <end position="343"/>
    </location>
</feature>
<keyword evidence="5 17" id="KW-0812">Transmembrane</keyword>
<feature type="domain" description="Tyrosine specific protein phosphatases" evidence="20">
    <location>
        <begin position="1459"/>
        <end position="1537"/>
    </location>
</feature>
<feature type="compositionally biased region" description="Polar residues" evidence="16">
    <location>
        <begin position="201"/>
        <end position="214"/>
    </location>
</feature>
<dbReference type="PROSITE" id="PS00383">
    <property type="entry name" value="TYR_PHOSPHATASE_1"/>
    <property type="match status" value="2"/>
</dbReference>
<feature type="transmembrane region" description="Helical" evidence="17">
    <location>
        <begin position="911"/>
        <end position="932"/>
    </location>
</feature>
<evidence type="ECO:0000256" key="1">
    <source>
        <dbReference type="ARBA" id="ARBA00004251"/>
    </source>
</evidence>
<keyword evidence="4" id="KW-0597">Phosphoprotein</keyword>
<feature type="compositionally biased region" description="Low complexity" evidence="16">
    <location>
        <begin position="261"/>
        <end position="283"/>
    </location>
</feature>
<feature type="region of interest" description="Disordered" evidence="16">
    <location>
        <begin position="326"/>
        <end position="420"/>
    </location>
</feature>
<feature type="compositionally biased region" description="Polar residues" evidence="16">
    <location>
        <begin position="75"/>
        <end position="109"/>
    </location>
</feature>
<feature type="compositionally biased region" description="Polar residues" evidence="16">
    <location>
        <begin position="354"/>
        <end position="365"/>
    </location>
</feature>
<feature type="compositionally biased region" description="Polar residues" evidence="16">
    <location>
        <begin position="245"/>
        <end position="260"/>
    </location>
</feature>
<dbReference type="EC" id="3.1.3.48" evidence="2"/>
<feature type="compositionally biased region" description="Polar residues" evidence="16">
    <location>
        <begin position="396"/>
        <end position="420"/>
    </location>
</feature>
<dbReference type="GO" id="GO:0005886">
    <property type="term" value="C:plasma membrane"/>
    <property type="evidence" value="ECO:0007669"/>
    <property type="project" value="UniProtKB-SubCell"/>
</dbReference>
<evidence type="ECO:0000259" key="20">
    <source>
        <dbReference type="PROSITE" id="PS50056"/>
    </source>
</evidence>
<evidence type="ECO:0000256" key="7">
    <source>
        <dbReference type="ARBA" id="ARBA00022737"/>
    </source>
</evidence>
<feature type="region of interest" description="Disordered" evidence="16">
    <location>
        <begin position="482"/>
        <end position="509"/>
    </location>
</feature>
<dbReference type="PRINTS" id="PR00700">
    <property type="entry name" value="PRTYPHPHTASE"/>
</dbReference>
<evidence type="ECO:0000256" key="17">
    <source>
        <dbReference type="SAM" id="Phobius"/>
    </source>
</evidence>
<feature type="compositionally biased region" description="Low complexity" evidence="16">
    <location>
        <begin position="61"/>
        <end position="74"/>
    </location>
</feature>
<evidence type="ECO:0000256" key="16">
    <source>
        <dbReference type="SAM" id="MobiDB-lite"/>
    </source>
</evidence>
<name>Q5S4N3_ICTPU</name>
<comment type="similarity">
    <text evidence="13">Belongs to the protein-tyrosine phosphatase family. Receptor class 1/6 subfamily.</text>
</comment>
<feature type="compositionally biased region" description="Polar residues" evidence="16">
    <location>
        <begin position="144"/>
        <end position="155"/>
    </location>
</feature>
<keyword evidence="7" id="KW-0677">Repeat</keyword>
<dbReference type="SMART" id="SM00404">
    <property type="entry name" value="PTPc_motif"/>
    <property type="match status" value="2"/>
</dbReference>
<dbReference type="PROSITE" id="PS50055">
    <property type="entry name" value="TYR_PHOSPHATASE_PTP"/>
    <property type="match status" value="2"/>
</dbReference>
<feature type="region of interest" description="Disordered" evidence="16">
    <location>
        <begin position="1313"/>
        <end position="1337"/>
    </location>
</feature>
<feature type="compositionally biased region" description="Low complexity" evidence="16">
    <location>
        <begin position="156"/>
        <end position="178"/>
    </location>
</feature>
<evidence type="ECO:0000256" key="5">
    <source>
        <dbReference type="ARBA" id="ARBA00022692"/>
    </source>
</evidence>
<accession>Q5S4N3</accession>
<dbReference type="Gene3D" id="3.90.190.10">
    <property type="entry name" value="Protein tyrosine phosphatase superfamily"/>
    <property type="match status" value="2"/>
</dbReference>
<comment type="subcellular location">
    <subcellularLocation>
        <location evidence="1">Cell membrane</location>
        <topology evidence="1">Single-pass type I membrane protein</topology>
    </subcellularLocation>
</comment>
<feature type="compositionally biased region" description="Low complexity" evidence="16">
    <location>
        <begin position="25"/>
        <end position="36"/>
    </location>
</feature>
<sequence length="1645" mass="182204">MAKFHGPRFLFLVLAGLVLCKQGHTETSSNSSTQSTPAVTPPVSLASTQGAADDKNGPENSSASTSDSARTSSTMNPISPPLTTSTATDNNDTGTPARNSSHSNITTAGAVTEMNITGFPPSTTEHQHQSHTTSNERENYMTGLPTSTPSHQHPNTTVTVTTAENSSASTSDSARTSSPMNPISPPLMPRIATDNDDTGTPARNSSHSNITTAGAVSEMNITGFPPCTPLHQHQSHTTSNERENYTTGLPTSTPSHQHPNTTVTVTTAENSSASTSDSARTSSPMNPISPPLTTSTATDNDDIGTPARNSSHSNITTAGAVTEMNITGFPPSTPLHQHQSHTTSNERENYMTGLPTSTPSHQHPNTTVTVTTAENSSASTSDSARTSSPMNPISPPLTTSTATDNNDTGTPARNSSHSNITTAGAENYTAGLPTITSEHQHQSYITLNTTVADNNTTALLPNTTKHQHSRATVTMTTAEIVSTSTSDSPRTSSTMNTTSPPLTTSTTTETLPKCNYTLEEENDTVTVKIDKNDSADKYKFKFTDTSDGSSIEQSFPISLKSFKPCQNYNVTFDPPCNPMTGFFKTRELVDSDVNHTLKITGAKVQVCFETKWDLNKCIDLNTSISCTGYSVTFNGDPCKKSIPFTLPPVKPVINYTNEFPTKLRWDNQPSNCLKDLTYNCNGSAVADFKDLKPIHNHICTGTYDYGNGTITSDPVPVKIDCDIVNEPSLSVSHNSIHASWQLDSKKCPSITTDFTWKVTCNETGSTSSLKGHCTKNPCKFSNLKSFTVYTCEFEAAYENKPFNTTPKTTKTWSGRPFAKTQTKKDESHNAFKVSCSIDNWNGIPGKIFAELYINDHLEDNKTDCNGMSCDFHFTNLYYLTKYTIKVYAQNGNGNRTVILDVDHSTKYNDKAVIGFLAFLIVLTSVALLFVLYKIYLLKREKSRNDQELDDLLPTNALLRVEPMSAEALLEAYKKKRADEGRLFMEEFQSVPRIFSNYSVREAKKPENQPKNRYVDILPYDYNRVTLSHGGTDYINASFIEGYKESNKYIAAQGPKEETVGDFWAMIWEQKTSIIVMVTRCEEGNKNKCAQYWPSMDRETEIFEDLVVKIKGEENCPDYIIRHLTMMNRKEKAAEREVTHIQFTSWPDHGVPSDPGLLLKLRRRVNSFKNFFSGPIVIHCSAGVGRTGTYIGIDAMIESLEAEGRVDIYGYVVKLRRQRCLMVQVEAQYVLIHMALIEYSQFGETEMSLADFHSEVNTLRQKEGNETSLMDLEFQKLPKFRNYRASNTARTEENNKKNRSSIVPYDFNRVPIKVDDEASHDSEAEDEDEYSSDEEDEVPTKYINASYVDGYWCPSSFIVAQGPMPDTVADFLHMLYQKKVKTVFMLSDCIENDQEMCAQYWDDEKKTFGEMVVEVKETENFPTYIRRCLEIQHTKRKDSQTLQQYHFLKWVGHEIPPKPLDLVDMMKSARQSGVNSSKNNNLPIVVHCNDGSSRSGIFCALWKLLDSADTEKLVDIFQVAKDLRKARLGMINTLEQYEFLYAALEAAYPVQNGEVKKPSEAPADSVQIINESTALIPTNPSTDAEHQESTKEKPSEESTKEKPSEESTKEGTDSTSPEEGVTESSSEPEKALSENTTNGPTATVEV</sequence>
<evidence type="ECO:0000256" key="13">
    <source>
        <dbReference type="ARBA" id="ARBA00061377"/>
    </source>
</evidence>
<keyword evidence="6 18" id="KW-0732">Signal</keyword>
<dbReference type="InterPro" id="IPR029021">
    <property type="entry name" value="Prot-tyrosine_phosphatase-like"/>
</dbReference>
<evidence type="ECO:0000256" key="15">
    <source>
        <dbReference type="ARBA" id="ARBA00078812"/>
    </source>
</evidence>
<feature type="domain" description="Tyrosine specific protein phosphatases" evidence="20">
    <location>
        <begin position="1158"/>
        <end position="1229"/>
    </location>
</feature>
<feature type="compositionally biased region" description="Acidic residues" evidence="16">
    <location>
        <begin position="1322"/>
        <end position="1336"/>
    </location>
</feature>
<dbReference type="SUPFAM" id="SSF52799">
    <property type="entry name" value="(Phosphotyrosine protein) phosphatases II"/>
    <property type="match status" value="2"/>
</dbReference>
<proteinExistence type="inferred from homology"/>
<dbReference type="GO" id="GO:0004725">
    <property type="term" value="F:protein tyrosine phosphatase activity"/>
    <property type="evidence" value="ECO:0007669"/>
    <property type="project" value="UniProtKB-EC"/>
</dbReference>
<evidence type="ECO:0000256" key="10">
    <source>
        <dbReference type="ARBA" id="ARBA00022989"/>
    </source>
</evidence>
<dbReference type="PANTHER" id="PTHR19134">
    <property type="entry name" value="RECEPTOR-TYPE TYROSINE-PROTEIN PHOSPHATASE"/>
    <property type="match status" value="1"/>
</dbReference>
<dbReference type="CDD" id="cd14557">
    <property type="entry name" value="R-PTPc-C-1"/>
    <property type="match status" value="1"/>
</dbReference>
<dbReference type="EMBL" id="AY775953">
    <property type="protein sequence ID" value="AAV65851.1"/>
    <property type="molecule type" value="Genomic_DNA"/>
</dbReference>
<evidence type="ECO:0000313" key="21">
    <source>
        <dbReference type="EMBL" id="AAV65851.1"/>
    </source>
</evidence>
<dbReference type="InterPro" id="IPR000242">
    <property type="entry name" value="PTP_cat"/>
</dbReference>
<feature type="chain" id="PRO_5004262254" description="Receptor-type tyrosine-protein phosphatase C" evidence="18">
    <location>
        <begin position="26"/>
        <end position="1645"/>
    </location>
</feature>
<evidence type="ECO:0000256" key="18">
    <source>
        <dbReference type="SAM" id="SignalP"/>
    </source>
</evidence>
<evidence type="ECO:0000256" key="3">
    <source>
        <dbReference type="ARBA" id="ARBA00022475"/>
    </source>
</evidence>
<feature type="signal peptide" evidence="18">
    <location>
        <begin position="1"/>
        <end position="25"/>
    </location>
</feature>
<feature type="compositionally biased region" description="Polar residues" evidence="16">
    <location>
        <begin position="1612"/>
        <end position="1624"/>
    </location>
</feature>
<dbReference type="SMART" id="SM00194">
    <property type="entry name" value="PTPc"/>
    <property type="match status" value="2"/>
</dbReference>
<evidence type="ECO:0000256" key="8">
    <source>
        <dbReference type="ARBA" id="ARBA00022801"/>
    </source>
</evidence>
<evidence type="ECO:0000256" key="11">
    <source>
        <dbReference type="ARBA" id="ARBA00023136"/>
    </source>
</evidence>
<feature type="region of interest" description="Disordered" evidence="16">
    <location>
        <begin position="25"/>
        <end position="314"/>
    </location>
</feature>
<evidence type="ECO:0000259" key="19">
    <source>
        <dbReference type="PROSITE" id="PS50055"/>
    </source>
</evidence>
<gene>
    <name evidence="21" type="primary">PTPRC</name>
</gene>
<dbReference type="InterPro" id="IPR050348">
    <property type="entry name" value="Protein-Tyr_Phosphatase"/>
</dbReference>
<dbReference type="PROSITE" id="PS50056">
    <property type="entry name" value="TYR_PHOSPHATASE_2"/>
    <property type="match status" value="2"/>
</dbReference>
<evidence type="ECO:0000256" key="12">
    <source>
        <dbReference type="ARBA" id="ARBA00023180"/>
    </source>
</evidence>
<evidence type="ECO:0000256" key="6">
    <source>
        <dbReference type="ARBA" id="ARBA00022729"/>
    </source>
</evidence>
<feature type="domain" description="Tyrosine-protein phosphatase" evidence="19">
    <location>
        <begin position="1269"/>
        <end position="1546"/>
    </location>
</feature>
<dbReference type="CDD" id="cd14558">
    <property type="entry name" value="R-PTP-C-2"/>
    <property type="match status" value="1"/>
</dbReference>
<feature type="compositionally biased region" description="Low complexity" evidence="16">
    <location>
        <begin position="366"/>
        <end position="388"/>
    </location>
</feature>
<keyword evidence="10 17" id="KW-1133">Transmembrane helix</keyword>
<feature type="region of interest" description="Disordered" evidence="16">
    <location>
        <begin position="1573"/>
        <end position="1645"/>
    </location>
</feature>
<reference evidence="21" key="1">
    <citation type="submission" date="2004-10" db="EMBL/GenBank/DDBJ databases">
        <authorList>
            <person name="Kountikov E.I."/>
            <person name="Quiniou S."/>
            <person name="Miller N.W."/>
            <person name="Clem L.W."/>
            <person name="Wilson M."/>
            <person name="Bengten E.M."/>
        </authorList>
    </citation>
    <scope>NUCLEOTIDE SEQUENCE</scope>
</reference>
<dbReference type="InterPro" id="IPR003595">
    <property type="entry name" value="Tyr_Pase_cat"/>
</dbReference>
<feature type="compositionally biased region" description="Polar residues" evidence="16">
    <location>
        <begin position="1632"/>
        <end position="1645"/>
    </location>
</feature>
<dbReference type="FunFam" id="3.90.190.10:FF:000033">
    <property type="entry name" value="receptor-type tyrosine-protein phosphatase C isoform X1"/>
    <property type="match status" value="1"/>
</dbReference>
<keyword evidence="9" id="KW-0904">Protein phosphatase</keyword>
<evidence type="ECO:0000256" key="9">
    <source>
        <dbReference type="ARBA" id="ARBA00022912"/>
    </source>
</evidence>
<keyword evidence="12" id="KW-0325">Glycoprotein</keyword>
<dbReference type="SUPFAM" id="SSF89260">
    <property type="entry name" value="Collagen-binding domain"/>
    <property type="match status" value="1"/>
</dbReference>
<dbReference type="FunFam" id="3.90.190.10:FF:000042">
    <property type="entry name" value="receptor-type tyrosine-protein phosphatase C isoform X1"/>
    <property type="match status" value="1"/>
</dbReference>
<evidence type="ECO:0000256" key="14">
    <source>
        <dbReference type="ARBA" id="ARBA00073601"/>
    </source>
</evidence>
<keyword evidence="11 17" id="KW-0472">Membrane</keyword>
<dbReference type="InterPro" id="IPR016130">
    <property type="entry name" value="Tyr_Pase_AS"/>
</dbReference>
<dbReference type="Pfam" id="PF00102">
    <property type="entry name" value="Y_phosphatase"/>
    <property type="match status" value="2"/>
</dbReference>
<feature type="compositionally biased region" description="Basic and acidic residues" evidence="16">
    <location>
        <begin position="1582"/>
        <end position="1611"/>
    </location>
</feature>
<organism evidence="21">
    <name type="scientific">Ictalurus punctatus</name>
    <name type="common">Channel catfish</name>
    <name type="synonym">Silurus punctatus</name>
    <dbReference type="NCBI Taxonomy" id="7998"/>
    <lineage>
        <taxon>Eukaryota</taxon>
        <taxon>Metazoa</taxon>
        <taxon>Chordata</taxon>
        <taxon>Craniata</taxon>
        <taxon>Vertebrata</taxon>
        <taxon>Euteleostomi</taxon>
        <taxon>Actinopterygii</taxon>
        <taxon>Neopterygii</taxon>
        <taxon>Teleostei</taxon>
        <taxon>Ostariophysi</taxon>
        <taxon>Siluriformes</taxon>
        <taxon>Ictaluridae</taxon>
        <taxon>Ictalurus</taxon>
    </lineage>
</organism>
<feature type="domain" description="Tyrosine-protein phosphatase" evidence="19">
    <location>
        <begin position="983"/>
        <end position="1238"/>
    </location>
</feature>
<evidence type="ECO:0000256" key="4">
    <source>
        <dbReference type="ARBA" id="ARBA00022553"/>
    </source>
</evidence>
<reference evidence="21" key="2">
    <citation type="submission" date="2004-12" db="EMBL/GenBank/DDBJ databases">
        <authorList>
            <person name="Bengten E.M."/>
        </authorList>
    </citation>
    <scope>NUCLEOTIDE SEQUENCE</scope>
</reference>